<dbReference type="InterPro" id="IPR019734">
    <property type="entry name" value="TPR_rpt"/>
</dbReference>
<keyword evidence="2" id="KW-0442">Lipid degradation</keyword>
<dbReference type="Gene3D" id="3.40.50.300">
    <property type="entry name" value="P-loop containing nucleotide triphosphate hydrolases"/>
    <property type="match status" value="1"/>
</dbReference>
<evidence type="ECO:0000313" key="4">
    <source>
        <dbReference type="EMBL" id="KAJ5316420.1"/>
    </source>
</evidence>
<evidence type="ECO:0000256" key="1">
    <source>
        <dbReference type="ARBA" id="ARBA00023098"/>
    </source>
</evidence>
<dbReference type="EMBL" id="JAPZBO010000005">
    <property type="protein sequence ID" value="KAJ5316420.1"/>
    <property type="molecule type" value="Genomic_DNA"/>
</dbReference>
<reference evidence="4" key="2">
    <citation type="journal article" date="2023" name="IMA Fungus">
        <title>Comparative genomic study of the Penicillium genus elucidates a diverse pangenome and 15 lateral gene transfer events.</title>
        <authorList>
            <person name="Petersen C."/>
            <person name="Sorensen T."/>
            <person name="Nielsen M.R."/>
            <person name="Sondergaard T.E."/>
            <person name="Sorensen J.L."/>
            <person name="Fitzpatrick D.A."/>
            <person name="Frisvad J.C."/>
            <person name="Nielsen K.L."/>
        </authorList>
    </citation>
    <scope>NUCLEOTIDE SEQUENCE</scope>
    <source>
        <strain evidence="4">IBT 21472</strain>
    </source>
</reference>
<evidence type="ECO:0000256" key="2">
    <source>
        <dbReference type="PROSITE-ProRule" id="PRU01161"/>
    </source>
</evidence>
<dbReference type="PROSITE" id="PS51635">
    <property type="entry name" value="PNPLA"/>
    <property type="match status" value="1"/>
</dbReference>
<dbReference type="Pfam" id="PF13424">
    <property type="entry name" value="TPR_12"/>
    <property type="match status" value="2"/>
</dbReference>
<feature type="active site" description="Nucleophile" evidence="2">
    <location>
        <position position="70"/>
    </location>
</feature>
<dbReference type="PANTHER" id="PTHR46082:SF6">
    <property type="entry name" value="AAA+ ATPASE DOMAIN-CONTAINING PROTEIN-RELATED"/>
    <property type="match status" value="1"/>
</dbReference>
<dbReference type="Proteomes" id="UP001147746">
    <property type="component" value="Unassembled WGS sequence"/>
</dbReference>
<proteinExistence type="predicted"/>
<keyword evidence="1 2" id="KW-0443">Lipid metabolism</keyword>
<dbReference type="Gene3D" id="3.40.1090.10">
    <property type="entry name" value="Cytosolic phospholipase A2 catalytic domain"/>
    <property type="match status" value="1"/>
</dbReference>
<dbReference type="GO" id="GO:0043531">
    <property type="term" value="F:ADP binding"/>
    <property type="evidence" value="ECO:0007669"/>
    <property type="project" value="InterPro"/>
</dbReference>
<dbReference type="GO" id="GO:0046486">
    <property type="term" value="P:glycerolipid metabolic process"/>
    <property type="evidence" value="ECO:0007669"/>
    <property type="project" value="UniProtKB-ARBA"/>
</dbReference>
<dbReference type="SMART" id="SM00028">
    <property type="entry name" value="TPR"/>
    <property type="match status" value="4"/>
</dbReference>
<dbReference type="Pfam" id="PF00931">
    <property type="entry name" value="NB-ARC"/>
    <property type="match status" value="1"/>
</dbReference>
<feature type="short sequence motif" description="GXGXXG" evidence="2">
    <location>
        <begin position="28"/>
        <end position="33"/>
    </location>
</feature>
<dbReference type="SUPFAM" id="SSF52151">
    <property type="entry name" value="FabD/lysophospholipase-like"/>
    <property type="match status" value="1"/>
</dbReference>
<feature type="short sequence motif" description="DGA/G" evidence="2">
    <location>
        <begin position="200"/>
        <end position="202"/>
    </location>
</feature>
<evidence type="ECO:0000313" key="5">
    <source>
        <dbReference type="Proteomes" id="UP001147746"/>
    </source>
</evidence>
<feature type="domain" description="PNPLA" evidence="3">
    <location>
        <begin position="24"/>
        <end position="213"/>
    </location>
</feature>
<dbReference type="InterPro" id="IPR002641">
    <property type="entry name" value="PNPLA_dom"/>
</dbReference>
<sequence>MPSAMTTNDIGGASPLNTNGLCLLSLDGGGVRGLSSLYILRDIMAQLNYERVDEEPLKPCDVFDLIGGTSTGGLIAIMLGRLEMGIDECIAAYSELMHLIFGQKMNNLPVDWAGNIRAQYDSTKLKHAIEHVIEGAGVAPDAPMNNGQTRRCRAFIARLRSYDVTNEDTIPATICEAALATSAATGFFETVSIGEYKFVDGAFGANNPMEEVEEEAADIWCTTSRELRPLVKCFLSIGTGAPAKAPIDDNMLKFLSKTLVRMATKPESTERRFMARWSKELREKHVFRFNVEQGLQDVHMTDYQKRSAIESATYDYLHHSSQKGRVRDCIVNLLGKEGKTDIDFDIVMRAYETQELRSQVIKTIHSSSASSVPGKEPCWIVPFERNHRFVDRELLGKIKRKLFLGRQMQRISIVGLGGVGKTQIALELAFQVKEIFPDCSIFWIPVVDMESVQQAYQNIASQLGIEIPDEDEKDVKKAVQRHLSRPQSGRWLLIYDNADDLSMWSEVSPGLGSEGLREYLPKASSSQGAILFTTRSHKVAQFLASTEIIEIAEMDEHKATKVLKNLLVNKSLVDDHESTKKLLDRLTFLPLAIVQAASFMNENLMDISSYVELLDGQAQDTIDLLSQKFEDEGRYKSIRNPVATTWLTSFDQIRRQNTLAFDYMAFMACINPKDIPVSLLPPASPVEREKALGLLCSYSFIHSPHSGSRLDMHRLVQLATANWLKSINTLHSWHFYALRHISRHYQPNCDLKERSEWRAAMPHALQILHLTSSEPATLDTVDLLSNIGYCQRIDGRYKEAIENLTLALENSVTMLGHNDERSLIARGYLASSYQGLGEFEKAMSMFEEILDQRKSAHGLECVKTNQANLDLAIVYRMRGCPENRKNDVQKSVQYLQRAKELASQGLRYYMRNFGPENDDTLFAISILTQVYLAQGRLSNAGELAQQSLAIHQNVLGPDHLGTTAAMTTLADIYMQRWKLRDAQLLYAEALTRAKKFLGPGHPTILRDMHQMAWTLKLQNRHSEALALMTECVSLGEKSLGAKNYTNEETRQCISDWTVALATLKGSRSSRSYFQISRLTLSHYRNPGTRLKFYFVQLERSNMMLKRRKYYPKVKILGGLSSVRREPKDDPIIREIKDAVNCMTIPRHFSSGEVTLMEGCSVRKP</sequence>
<dbReference type="Pfam" id="PF13374">
    <property type="entry name" value="TPR_10"/>
    <property type="match status" value="1"/>
</dbReference>
<name>A0A9W9PYA9_9EURO</name>
<keyword evidence="5" id="KW-1185">Reference proteome</keyword>
<accession>A0A9W9PYA9</accession>
<dbReference type="AlphaFoldDB" id="A0A9W9PYA9"/>
<dbReference type="SUPFAM" id="SSF48452">
    <property type="entry name" value="TPR-like"/>
    <property type="match status" value="2"/>
</dbReference>
<dbReference type="GO" id="GO:0016787">
    <property type="term" value="F:hydrolase activity"/>
    <property type="evidence" value="ECO:0007669"/>
    <property type="project" value="UniProtKB-UniRule"/>
</dbReference>
<dbReference type="InterPro" id="IPR002182">
    <property type="entry name" value="NB-ARC"/>
</dbReference>
<organism evidence="4 5">
    <name type="scientific">Penicillium atrosanguineum</name>
    <dbReference type="NCBI Taxonomy" id="1132637"/>
    <lineage>
        <taxon>Eukaryota</taxon>
        <taxon>Fungi</taxon>
        <taxon>Dikarya</taxon>
        <taxon>Ascomycota</taxon>
        <taxon>Pezizomycotina</taxon>
        <taxon>Eurotiomycetes</taxon>
        <taxon>Eurotiomycetidae</taxon>
        <taxon>Eurotiales</taxon>
        <taxon>Aspergillaceae</taxon>
        <taxon>Penicillium</taxon>
    </lineage>
</organism>
<keyword evidence="2" id="KW-0378">Hydrolase</keyword>
<dbReference type="SUPFAM" id="SSF52540">
    <property type="entry name" value="P-loop containing nucleoside triphosphate hydrolases"/>
    <property type="match status" value="1"/>
</dbReference>
<dbReference type="InterPro" id="IPR011990">
    <property type="entry name" value="TPR-like_helical_dom_sf"/>
</dbReference>
<dbReference type="PANTHER" id="PTHR46082">
    <property type="entry name" value="ATP/GTP-BINDING PROTEIN-RELATED"/>
    <property type="match status" value="1"/>
</dbReference>
<dbReference type="InterPro" id="IPR016035">
    <property type="entry name" value="Acyl_Trfase/lysoPLipase"/>
</dbReference>
<dbReference type="CDD" id="cd07216">
    <property type="entry name" value="Pat17_PNPLA8_PNPLA9_like3"/>
    <property type="match status" value="1"/>
</dbReference>
<reference evidence="4" key="1">
    <citation type="submission" date="2022-12" db="EMBL/GenBank/DDBJ databases">
        <authorList>
            <person name="Petersen C."/>
        </authorList>
    </citation>
    <scope>NUCLEOTIDE SEQUENCE</scope>
    <source>
        <strain evidence="4">IBT 21472</strain>
    </source>
</reference>
<feature type="short sequence motif" description="GXSXG" evidence="2">
    <location>
        <begin position="68"/>
        <end position="72"/>
    </location>
</feature>
<dbReference type="InterPro" id="IPR027417">
    <property type="entry name" value="P-loop_NTPase"/>
</dbReference>
<dbReference type="GO" id="GO:0016042">
    <property type="term" value="P:lipid catabolic process"/>
    <property type="evidence" value="ECO:0007669"/>
    <property type="project" value="UniProtKB-UniRule"/>
</dbReference>
<dbReference type="InterPro" id="IPR053137">
    <property type="entry name" value="NLR-like"/>
</dbReference>
<feature type="active site" description="Proton acceptor" evidence="2">
    <location>
        <position position="200"/>
    </location>
</feature>
<evidence type="ECO:0000259" key="3">
    <source>
        <dbReference type="PROSITE" id="PS51635"/>
    </source>
</evidence>
<protein>
    <recommendedName>
        <fullName evidence="3">PNPLA domain-containing protein</fullName>
    </recommendedName>
</protein>
<gene>
    <name evidence="4" type="ORF">N7476_006727</name>
</gene>
<dbReference type="Pfam" id="PF01734">
    <property type="entry name" value="Patatin"/>
    <property type="match status" value="1"/>
</dbReference>
<comment type="caution">
    <text evidence="4">The sequence shown here is derived from an EMBL/GenBank/DDBJ whole genome shotgun (WGS) entry which is preliminary data.</text>
</comment>
<dbReference type="Gene3D" id="1.25.40.10">
    <property type="entry name" value="Tetratricopeptide repeat domain"/>
    <property type="match status" value="2"/>
</dbReference>